<evidence type="ECO:0000256" key="4">
    <source>
        <dbReference type="ARBA" id="ARBA00023194"/>
    </source>
</evidence>
<dbReference type="InterPro" id="IPR050411">
    <property type="entry name" value="AlphaKG_dependent_hydroxylases"/>
</dbReference>
<comment type="caution">
    <text evidence="6">The sequence shown here is derived from an EMBL/GenBank/DDBJ whole genome shotgun (WGS) entry which is preliminary data.</text>
</comment>
<accession>A0A2T0PYH9</accession>
<evidence type="ECO:0000259" key="5">
    <source>
        <dbReference type="Pfam" id="PF02668"/>
    </source>
</evidence>
<dbReference type="Proteomes" id="UP000237846">
    <property type="component" value="Unassembled WGS sequence"/>
</dbReference>
<dbReference type="Gene3D" id="3.60.130.10">
    <property type="entry name" value="Clavaminate synthase-like"/>
    <property type="match status" value="1"/>
</dbReference>
<keyword evidence="4" id="KW-0045">Antibiotic biosynthesis</keyword>
<dbReference type="AlphaFoldDB" id="A0A2T0PYH9"/>
<dbReference type="OrthoDB" id="9769888at2"/>
<dbReference type="InterPro" id="IPR003819">
    <property type="entry name" value="TauD/TfdA-like"/>
</dbReference>
<feature type="domain" description="TauD/TfdA-like" evidence="5">
    <location>
        <begin position="29"/>
        <end position="313"/>
    </location>
</feature>
<dbReference type="SUPFAM" id="SSF51197">
    <property type="entry name" value="Clavaminate synthase-like"/>
    <property type="match status" value="1"/>
</dbReference>
<keyword evidence="6" id="KW-0223">Dioxygenase</keyword>
<evidence type="ECO:0000256" key="3">
    <source>
        <dbReference type="ARBA" id="ARBA00023004"/>
    </source>
</evidence>
<name>A0A2T0PYH9_9ACTN</name>
<evidence type="ECO:0000256" key="1">
    <source>
        <dbReference type="ARBA" id="ARBA00001954"/>
    </source>
</evidence>
<keyword evidence="7" id="KW-1185">Reference proteome</keyword>
<evidence type="ECO:0000256" key="2">
    <source>
        <dbReference type="ARBA" id="ARBA00023002"/>
    </source>
</evidence>
<dbReference type="RefSeq" id="WP_106249766.1">
    <property type="nucleotide sequence ID" value="NZ_PVZC01000007.1"/>
</dbReference>
<evidence type="ECO:0000313" key="7">
    <source>
        <dbReference type="Proteomes" id="UP000237846"/>
    </source>
</evidence>
<dbReference type="PANTHER" id="PTHR10696">
    <property type="entry name" value="GAMMA-BUTYROBETAINE HYDROXYLASE-RELATED"/>
    <property type="match status" value="1"/>
</dbReference>
<proteinExistence type="predicted"/>
<keyword evidence="3" id="KW-0408">Iron</keyword>
<dbReference type="Pfam" id="PF02668">
    <property type="entry name" value="TauD"/>
    <property type="match status" value="1"/>
</dbReference>
<comment type="cofactor">
    <cofactor evidence="1">
        <name>Fe(2+)</name>
        <dbReference type="ChEBI" id="CHEBI:29033"/>
    </cofactor>
</comment>
<dbReference type="InterPro" id="IPR042098">
    <property type="entry name" value="TauD-like_sf"/>
</dbReference>
<sequence length="327" mass="35953">MTAVRPDATAGPVELELPESARTSVGAAADWLAARRDRLREDLAERGAVLVHGAPVRLPAQAARLRDALIETPTAPGESFGAREDLGRKLFSAIDWPAERVMCPQHEESYSLTVPRVLLLACLRPARTGGETLLSDARTLMRVLPDEITERFRRHGWRMSRTFRERMGLSWRAAFGVADAAELDRRCAREGIGVEWRSGGEVRLTRRRAAVVRHPATGEECWFNHAGFFNEWALDPQEREVLVAAFGSDGLPLNTRAGDGGPLTREDVRRIEDAYEANAVPVAWRAGDLLLVDNIAMANGRRPYTGQRVMVEAMGEPVALPGPPPGG</sequence>
<keyword evidence="2" id="KW-0560">Oxidoreductase</keyword>
<evidence type="ECO:0000313" key="6">
    <source>
        <dbReference type="EMBL" id="PRX96519.1"/>
    </source>
</evidence>
<protein>
    <submittedName>
        <fullName evidence="6">TfdA family taurine catabolism dioxygenase TauD</fullName>
    </submittedName>
</protein>
<organism evidence="6 7">
    <name type="scientific">Allonocardiopsis opalescens</name>
    <dbReference type="NCBI Taxonomy" id="1144618"/>
    <lineage>
        <taxon>Bacteria</taxon>
        <taxon>Bacillati</taxon>
        <taxon>Actinomycetota</taxon>
        <taxon>Actinomycetes</taxon>
        <taxon>Streptosporangiales</taxon>
        <taxon>Allonocardiopsis</taxon>
    </lineage>
</organism>
<gene>
    <name evidence="6" type="ORF">CLV72_10742</name>
</gene>
<dbReference type="EMBL" id="PVZC01000007">
    <property type="protein sequence ID" value="PRX96519.1"/>
    <property type="molecule type" value="Genomic_DNA"/>
</dbReference>
<dbReference type="PANTHER" id="PTHR10696:SF56">
    <property type="entry name" value="TAUD_TFDA-LIKE DOMAIN-CONTAINING PROTEIN"/>
    <property type="match status" value="1"/>
</dbReference>
<reference evidence="6 7" key="1">
    <citation type="submission" date="2018-03" db="EMBL/GenBank/DDBJ databases">
        <title>Genomic Encyclopedia of Archaeal and Bacterial Type Strains, Phase II (KMG-II): from individual species to whole genera.</title>
        <authorList>
            <person name="Goeker M."/>
        </authorList>
    </citation>
    <scope>NUCLEOTIDE SEQUENCE [LARGE SCALE GENOMIC DNA]</scope>
    <source>
        <strain evidence="6 7">DSM 45601</strain>
    </source>
</reference>
<dbReference type="GO" id="GO:0051213">
    <property type="term" value="F:dioxygenase activity"/>
    <property type="evidence" value="ECO:0007669"/>
    <property type="project" value="UniProtKB-KW"/>
</dbReference>
<dbReference type="GO" id="GO:0017000">
    <property type="term" value="P:antibiotic biosynthetic process"/>
    <property type="evidence" value="ECO:0007669"/>
    <property type="project" value="UniProtKB-KW"/>
</dbReference>